<feature type="compositionally biased region" description="Polar residues" evidence="2">
    <location>
        <begin position="431"/>
        <end position="444"/>
    </location>
</feature>
<evidence type="ECO:0000313" key="4">
    <source>
        <dbReference type="Proteomes" id="UP001295794"/>
    </source>
</evidence>
<name>A0AAD2H1D8_9AGAR</name>
<dbReference type="Proteomes" id="UP001295794">
    <property type="component" value="Unassembled WGS sequence"/>
</dbReference>
<feature type="region of interest" description="Disordered" evidence="2">
    <location>
        <begin position="232"/>
        <end position="259"/>
    </location>
</feature>
<keyword evidence="4" id="KW-1185">Reference proteome</keyword>
<reference evidence="3" key="1">
    <citation type="submission" date="2023-11" db="EMBL/GenBank/DDBJ databases">
        <authorList>
            <person name="De Vega J J."/>
            <person name="De Vega J J."/>
        </authorList>
    </citation>
    <scope>NUCLEOTIDE SEQUENCE</scope>
</reference>
<organism evidence="3 4">
    <name type="scientific">Mycena citricolor</name>
    <dbReference type="NCBI Taxonomy" id="2018698"/>
    <lineage>
        <taxon>Eukaryota</taxon>
        <taxon>Fungi</taxon>
        <taxon>Dikarya</taxon>
        <taxon>Basidiomycota</taxon>
        <taxon>Agaricomycotina</taxon>
        <taxon>Agaricomycetes</taxon>
        <taxon>Agaricomycetidae</taxon>
        <taxon>Agaricales</taxon>
        <taxon>Marasmiineae</taxon>
        <taxon>Mycenaceae</taxon>
        <taxon>Mycena</taxon>
    </lineage>
</organism>
<gene>
    <name evidence="3" type="ORF">MYCIT1_LOCUS10333</name>
</gene>
<feature type="compositionally biased region" description="Low complexity" evidence="2">
    <location>
        <begin position="402"/>
        <end position="416"/>
    </location>
</feature>
<evidence type="ECO:0000313" key="3">
    <source>
        <dbReference type="EMBL" id="CAK5267643.1"/>
    </source>
</evidence>
<dbReference type="AlphaFoldDB" id="A0AAD2H1D8"/>
<feature type="region of interest" description="Disordered" evidence="2">
    <location>
        <begin position="340"/>
        <end position="456"/>
    </location>
</feature>
<proteinExistence type="predicted"/>
<feature type="coiled-coil region" evidence="1">
    <location>
        <begin position="180"/>
        <end position="211"/>
    </location>
</feature>
<accession>A0AAD2H1D8</accession>
<dbReference type="EMBL" id="CAVNYO010000129">
    <property type="protein sequence ID" value="CAK5267643.1"/>
    <property type="molecule type" value="Genomic_DNA"/>
</dbReference>
<comment type="caution">
    <text evidence="3">The sequence shown here is derived from an EMBL/GenBank/DDBJ whole genome shotgun (WGS) entry which is preliminary data.</text>
</comment>
<protein>
    <submittedName>
        <fullName evidence="3">Uncharacterized protein</fullName>
    </submittedName>
</protein>
<keyword evidence="1" id="KW-0175">Coiled coil</keyword>
<feature type="compositionally biased region" description="Acidic residues" evidence="2">
    <location>
        <begin position="342"/>
        <end position="353"/>
    </location>
</feature>
<evidence type="ECO:0000256" key="1">
    <source>
        <dbReference type="SAM" id="Coils"/>
    </source>
</evidence>
<sequence>MRPSAAQLLQHERIEFAHKVSETEKLLNTIKTHRSNLTAKERDLCTRESALKEQEAHIAEAIQQRDGQIHLLQTQLHECHMDMNSRPNISDVNMAVKQREEELRVLVLKREEEVSQSMQRREDEIMEAIRRREAEVLDAWSKREEVLREEFRLALAQELEARSGMFEERESDLLRREAAMKEDEERVDSAKRLLEEKVKVLDEQMANLSASKKDRSPLDEVQNILSRAAQQVTPKVSAASKPSMKNQTPCPVTVTPLQRSSTHKLKELFQPSAMKGVVLTNTGEVLTTPSPAELAKMFDLSRRFEDEVMASPKVGLNFAQVFDGDKKDAGRGLVQKLRETALESESEAEDEERETIRRTTQVRRRRESGADVNGEGSAPPTRLRRPSIRTSGRRSLVPSTVSDSEIATTSTSTTQSKPKARPLPHPHLAATGSTAFPTRSNTAPTYDMDDDENLPSPFLKRTERVAAAAGSAAASVGAGAARKSLTKRPSGGNFLRVVAAVNSSATKRGTSVVRA</sequence>
<feature type="compositionally biased region" description="Polar residues" evidence="2">
    <location>
        <begin position="243"/>
        <end position="259"/>
    </location>
</feature>
<evidence type="ECO:0000256" key="2">
    <source>
        <dbReference type="SAM" id="MobiDB-lite"/>
    </source>
</evidence>